<reference evidence="4 5" key="1">
    <citation type="submission" date="2020-06" db="EMBL/GenBank/DDBJ databases">
        <authorList>
            <person name="Li R."/>
            <person name="Bekaert M."/>
        </authorList>
    </citation>
    <scope>NUCLEOTIDE SEQUENCE [LARGE SCALE GENOMIC DNA]</scope>
    <source>
        <strain evidence="5">wild</strain>
    </source>
</reference>
<keyword evidence="1" id="KW-1133">Transmembrane helix</keyword>
<dbReference type="InterPro" id="IPR020821">
    <property type="entry name" value="ENPP1-3/EXOG-like_nuc-like"/>
</dbReference>
<dbReference type="Proteomes" id="UP000507470">
    <property type="component" value="Unassembled WGS sequence"/>
</dbReference>
<sequence length="355" mass="41782">MHSTTKYFYFYIVIFFKYILVDVVCVTHTTYRQANTNYAQSLQNITTETKVNKRTLNNLSILFANFIKDIRKAQLTQRPIFYKGLQPTLRGNPVHYKYLDLKFYATLYDTENKIPAYCAYTLHFDHRRISGRINGWYLNFLLNVNEQPKIEDYIGIGKLGFHRGHLYPQFYAAETQVMRRMTNLITNIAIQHGTFNINTWKRLEFGLFRETRYECNSAGGESFFLTGVIPSRRNFFNKINIPKYFWTAVCCDISDAHELGRLNWSFAYIVANDAKRTQNIDMYSVKDFRDIWLPQFGSLFTSPGEVECSSDPEKSINVITKIINKNNKDRFFIRGELLRFSNRSRERSRTVGLMP</sequence>
<keyword evidence="5" id="KW-1185">Reference proteome</keyword>
<evidence type="ECO:0000313" key="5">
    <source>
        <dbReference type="Proteomes" id="UP000507470"/>
    </source>
</evidence>
<protein>
    <recommendedName>
        <fullName evidence="6">DNA/RNA non-specific endonuclease domain-containing protein</fullName>
    </recommendedName>
</protein>
<dbReference type="SUPFAM" id="SSF54060">
    <property type="entry name" value="His-Me finger endonucleases"/>
    <property type="match status" value="1"/>
</dbReference>
<keyword evidence="1" id="KW-0812">Transmembrane</keyword>
<evidence type="ECO:0000259" key="2">
    <source>
        <dbReference type="SMART" id="SM00477"/>
    </source>
</evidence>
<dbReference type="AlphaFoldDB" id="A0A6J8F528"/>
<keyword evidence="1" id="KW-0472">Membrane</keyword>
<dbReference type="EMBL" id="CACVKT020010436">
    <property type="protein sequence ID" value="CAC5426561.1"/>
    <property type="molecule type" value="Genomic_DNA"/>
</dbReference>
<dbReference type="OrthoDB" id="6085830at2759"/>
<dbReference type="InterPro" id="IPR001604">
    <property type="entry name" value="Endo_G_ENPP1-like_dom"/>
</dbReference>
<dbReference type="PANTHER" id="PTHR21472">
    <property type="entry name" value="ENDONUCLEASE DOMAIN-CONTAINING 1 PROTEIN ENDOD1"/>
    <property type="match status" value="1"/>
</dbReference>
<dbReference type="Pfam" id="PF01223">
    <property type="entry name" value="Endonuclease_NS"/>
    <property type="match status" value="1"/>
</dbReference>
<dbReference type="PANTHER" id="PTHR21472:SF30">
    <property type="entry name" value="ENDONUCLEASE DOMAIN-CONTAINING 1 PROTEIN-RELATED"/>
    <property type="match status" value="1"/>
</dbReference>
<dbReference type="Gene3D" id="3.40.570.10">
    <property type="entry name" value="Extracellular Endonuclease, subunit A"/>
    <property type="match status" value="1"/>
</dbReference>
<organism evidence="4 5">
    <name type="scientific">Mytilus coruscus</name>
    <name type="common">Sea mussel</name>
    <dbReference type="NCBI Taxonomy" id="42192"/>
    <lineage>
        <taxon>Eukaryota</taxon>
        <taxon>Metazoa</taxon>
        <taxon>Spiralia</taxon>
        <taxon>Lophotrochozoa</taxon>
        <taxon>Mollusca</taxon>
        <taxon>Bivalvia</taxon>
        <taxon>Autobranchia</taxon>
        <taxon>Pteriomorphia</taxon>
        <taxon>Mytilida</taxon>
        <taxon>Mytiloidea</taxon>
        <taxon>Mytilidae</taxon>
        <taxon>Mytilinae</taxon>
        <taxon>Mytilus</taxon>
    </lineage>
</organism>
<evidence type="ECO:0000313" key="4">
    <source>
        <dbReference type="EMBL" id="CAC5426561.1"/>
    </source>
</evidence>
<evidence type="ECO:0000259" key="3">
    <source>
        <dbReference type="SMART" id="SM00892"/>
    </source>
</evidence>
<dbReference type="InterPro" id="IPR044929">
    <property type="entry name" value="DNA/RNA_non-sp_Endonuclease_sf"/>
</dbReference>
<dbReference type="InterPro" id="IPR039015">
    <property type="entry name" value="ENDOD1"/>
</dbReference>
<name>A0A6J8F528_MYTCO</name>
<accession>A0A6J8F528</accession>
<proteinExistence type="predicted"/>
<dbReference type="SMART" id="SM00477">
    <property type="entry name" value="NUC"/>
    <property type="match status" value="1"/>
</dbReference>
<gene>
    <name evidence="4" type="ORF">MCOR_58257</name>
</gene>
<dbReference type="GO" id="GO:0046872">
    <property type="term" value="F:metal ion binding"/>
    <property type="evidence" value="ECO:0007669"/>
    <property type="project" value="InterPro"/>
</dbReference>
<evidence type="ECO:0008006" key="6">
    <source>
        <dbReference type="Google" id="ProtNLM"/>
    </source>
</evidence>
<evidence type="ECO:0000256" key="1">
    <source>
        <dbReference type="SAM" id="Phobius"/>
    </source>
</evidence>
<dbReference type="GO" id="GO:0016787">
    <property type="term" value="F:hydrolase activity"/>
    <property type="evidence" value="ECO:0007669"/>
    <property type="project" value="InterPro"/>
</dbReference>
<feature type="domain" description="ENPP1-3/EXOG-like endonuclease/phosphodiesterase" evidence="2">
    <location>
        <begin position="101"/>
        <end position="295"/>
    </location>
</feature>
<dbReference type="SMART" id="SM00892">
    <property type="entry name" value="Endonuclease_NS"/>
    <property type="match status" value="1"/>
</dbReference>
<feature type="transmembrane region" description="Helical" evidence="1">
    <location>
        <begin position="7"/>
        <end position="31"/>
    </location>
</feature>
<dbReference type="GO" id="GO:0003676">
    <property type="term" value="F:nucleic acid binding"/>
    <property type="evidence" value="ECO:0007669"/>
    <property type="project" value="InterPro"/>
</dbReference>
<dbReference type="InterPro" id="IPR044925">
    <property type="entry name" value="His-Me_finger_sf"/>
</dbReference>
<feature type="domain" description="DNA/RNA non-specific endonuclease/pyrophosphatase/phosphodiesterase" evidence="3">
    <location>
        <begin position="100"/>
        <end position="289"/>
    </location>
</feature>